<organism evidence="1 2">
    <name type="scientific">Noviherbaspirillum sedimenti</name>
    <dbReference type="NCBI Taxonomy" id="2320865"/>
    <lineage>
        <taxon>Bacteria</taxon>
        <taxon>Pseudomonadati</taxon>
        <taxon>Pseudomonadota</taxon>
        <taxon>Betaproteobacteria</taxon>
        <taxon>Burkholderiales</taxon>
        <taxon>Oxalobacteraceae</taxon>
        <taxon>Noviherbaspirillum</taxon>
    </lineage>
</organism>
<dbReference type="EMBL" id="QYUQ01000002">
    <property type="protein sequence ID" value="RJG01870.1"/>
    <property type="molecule type" value="Genomic_DNA"/>
</dbReference>
<dbReference type="NCBIfam" id="TIGR04353">
    <property type="entry name" value="PqqD_rel_X"/>
    <property type="match status" value="1"/>
</dbReference>
<dbReference type="OrthoDB" id="8563960at2"/>
<proteinExistence type="predicted"/>
<gene>
    <name evidence="1" type="ORF">D3878_10010</name>
</gene>
<dbReference type="RefSeq" id="WP_119785332.1">
    <property type="nucleotide sequence ID" value="NZ_QYUQ01000002.1"/>
</dbReference>
<dbReference type="Proteomes" id="UP000266327">
    <property type="component" value="Unassembled WGS sequence"/>
</dbReference>
<name>A0A3A3GLL7_9BURK</name>
<evidence type="ECO:0000313" key="2">
    <source>
        <dbReference type="Proteomes" id="UP000266327"/>
    </source>
</evidence>
<dbReference type="AlphaFoldDB" id="A0A3A3GLL7"/>
<protein>
    <submittedName>
        <fullName evidence="1">HPr-rel-A system PqqD family peptide chaperone</fullName>
    </submittedName>
</protein>
<comment type="caution">
    <text evidence="1">The sequence shown here is derived from an EMBL/GenBank/DDBJ whole genome shotgun (WGS) entry which is preliminary data.</text>
</comment>
<reference evidence="2" key="1">
    <citation type="submission" date="2018-09" db="EMBL/GenBank/DDBJ databases">
        <authorList>
            <person name="Zhu H."/>
        </authorList>
    </citation>
    <scope>NUCLEOTIDE SEQUENCE [LARGE SCALE GENOMIC DNA]</scope>
    <source>
        <strain evidence="2">K1S02-23</strain>
    </source>
</reference>
<dbReference type="InterPro" id="IPR027599">
    <property type="entry name" value="PqqD-rel_X"/>
</dbReference>
<sequence length="92" mass="9740">MKWQAISPQSLHTRTWDDEVVVYDALSGNTHLLGLAAARLLAAIAQAPGDIAALAHTLEQHWPDLTAEEAHTHVDAMLAELAGIGLIAAVSP</sequence>
<evidence type="ECO:0000313" key="1">
    <source>
        <dbReference type="EMBL" id="RJG01870.1"/>
    </source>
</evidence>
<dbReference type="Pfam" id="PF05402">
    <property type="entry name" value="PqqD"/>
    <property type="match status" value="1"/>
</dbReference>
<dbReference type="InterPro" id="IPR008792">
    <property type="entry name" value="PQQD"/>
</dbReference>
<keyword evidence="2" id="KW-1185">Reference proteome</keyword>
<accession>A0A3A3GLL7</accession>